<feature type="compositionally biased region" description="Polar residues" evidence="1">
    <location>
        <begin position="31"/>
        <end position="51"/>
    </location>
</feature>
<keyword evidence="3" id="KW-1185">Reference proteome</keyword>
<reference evidence="2 3" key="1">
    <citation type="journal article" date="2012" name="Genome Biol.">
        <title>Genome and low-iron response of an oceanic diatom adapted to chronic iron limitation.</title>
        <authorList>
            <person name="Lommer M."/>
            <person name="Specht M."/>
            <person name="Roy A.S."/>
            <person name="Kraemer L."/>
            <person name="Andreson R."/>
            <person name="Gutowska M.A."/>
            <person name="Wolf J."/>
            <person name="Bergner S.V."/>
            <person name="Schilhabel M.B."/>
            <person name="Klostermeier U.C."/>
            <person name="Beiko R.G."/>
            <person name="Rosenstiel P."/>
            <person name="Hippler M."/>
            <person name="Laroche J."/>
        </authorList>
    </citation>
    <scope>NUCLEOTIDE SEQUENCE [LARGE SCALE GENOMIC DNA]</scope>
    <source>
        <strain evidence="2 3">CCMP1005</strain>
    </source>
</reference>
<evidence type="ECO:0000313" key="2">
    <source>
        <dbReference type="EMBL" id="EJK51352.1"/>
    </source>
</evidence>
<feature type="compositionally biased region" description="Basic and acidic residues" evidence="1">
    <location>
        <begin position="89"/>
        <end position="99"/>
    </location>
</feature>
<proteinExistence type="predicted"/>
<feature type="region of interest" description="Disordered" evidence="1">
    <location>
        <begin position="28"/>
        <end position="66"/>
    </location>
</feature>
<dbReference type="AlphaFoldDB" id="K0RX99"/>
<organism evidence="2 3">
    <name type="scientific">Thalassiosira oceanica</name>
    <name type="common">Marine diatom</name>
    <dbReference type="NCBI Taxonomy" id="159749"/>
    <lineage>
        <taxon>Eukaryota</taxon>
        <taxon>Sar</taxon>
        <taxon>Stramenopiles</taxon>
        <taxon>Ochrophyta</taxon>
        <taxon>Bacillariophyta</taxon>
        <taxon>Coscinodiscophyceae</taxon>
        <taxon>Thalassiosirophycidae</taxon>
        <taxon>Thalassiosirales</taxon>
        <taxon>Thalassiosiraceae</taxon>
        <taxon>Thalassiosira</taxon>
    </lineage>
</organism>
<protein>
    <submittedName>
        <fullName evidence="2">Uncharacterized protein</fullName>
    </submittedName>
</protein>
<name>K0RX99_THAOC</name>
<dbReference type="EMBL" id="AGNL01041773">
    <property type="protein sequence ID" value="EJK51352.1"/>
    <property type="molecule type" value="Genomic_DNA"/>
</dbReference>
<feature type="non-terminal residue" evidence="2">
    <location>
        <position position="1"/>
    </location>
</feature>
<dbReference type="Proteomes" id="UP000266841">
    <property type="component" value="Unassembled WGS sequence"/>
</dbReference>
<gene>
    <name evidence="2" type="ORF">THAOC_29478</name>
</gene>
<evidence type="ECO:0000256" key="1">
    <source>
        <dbReference type="SAM" id="MobiDB-lite"/>
    </source>
</evidence>
<feature type="region of interest" description="Disordered" evidence="1">
    <location>
        <begin position="88"/>
        <end position="115"/>
    </location>
</feature>
<comment type="caution">
    <text evidence="2">The sequence shown here is derived from an EMBL/GenBank/DDBJ whole genome shotgun (WGS) entry which is preliminary data.</text>
</comment>
<accession>K0RX99</accession>
<sequence>ALDAADRVAAARAAADRDSAVRDTLAAATTADPQQTWPPESDRYQNTSASFLTRGEKSTGRRWTGRRAVTRRRRDVWFDLMNPLLSAEPRPKDRSEHVKGLCLGDGRRRRGQSSQGGESLYMFVLHLCKSGAYDVPITEEGTKKVAILGH</sequence>
<evidence type="ECO:0000313" key="3">
    <source>
        <dbReference type="Proteomes" id="UP000266841"/>
    </source>
</evidence>